<protein>
    <submittedName>
        <fullName evidence="6">DNA-binding protein WhiA</fullName>
    </submittedName>
</protein>
<gene>
    <name evidence="6" type="primary">whiA</name>
    <name evidence="6" type="ORF">JF887_13620</name>
</gene>
<keyword evidence="1" id="KW-0132">Cell division</keyword>
<dbReference type="GO" id="GO:0003677">
    <property type="term" value="F:DNA binding"/>
    <property type="evidence" value="ECO:0007669"/>
    <property type="project" value="UniProtKB-KW"/>
</dbReference>
<dbReference type="PANTHER" id="PTHR37307">
    <property type="entry name" value="CELL DIVISION PROTEIN WHIA-RELATED"/>
    <property type="match status" value="1"/>
</dbReference>
<keyword evidence="2 6" id="KW-0238">DNA-binding</keyword>
<comment type="caution">
    <text evidence="6">The sequence shown here is derived from an EMBL/GenBank/DDBJ whole genome shotgun (WGS) entry which is preliminary data.</text>
</comment>
<evidence type="ECO:0000259" key="4">
    <source>
        <dbReference type="Pfam" id="PF02650"/>
    </source>
</evidence>
<dbReference type="NCBIfam" id="TIGR00647">
    <property type="entry name" value="DNA_bind_WhiA"/>
    <property type="match status" value="1"/>
</dbReference>
<organism evidence="6 7">
    <name type="scientific">Candidatus Amunia macphersoniae</name>
    <dbReference type="NCBI Taxonomy" id="3127014"/>
    <lineage>
        <taxon>Bacteria</taxon>
        <taxon>Bacillati</taxon>
        <taxon>Candidatus Dormiibacterota</taxon>
        <taxon>Candidatus Dormibacteria</taxon>
        <taxon>Candidatus Aeolococcales</taxon>
        <taxon>Candidatus Aeolococcaceae</taxon>
        <taxon>Candidatus Amunia</taxon>
    </lineage>
</organism>
<dbReference type="GO" id="GO:0051301">
    <property type="term" value="P:cell division"/>
    <property type="evidence" value="ECO:0007669"/>
    <property type="project" value="UniProtKB-KW"/>
</dbReference>
<name>A0A934KMM2_9BACT</name>
<dbReference type="Proteomes" id="UP000614410">
    <property type="component" value="Unassembled WGS sequence"/>
</dbReference>
<evidence type="ECO:0000259" key="5">
    <source>
        <dbReference type="Pfam" id="PF14527"/>
    </source>
</evidence>
<sequence length="288" mass="30675">MRAGSFTESVVAEIAPHLPPLPHCRAALVEGMSLTGGPALNPEVIETPRAVAARCAVATLHADGSAAHAVRVRAPRRVRYRVEIPSGGPRASAANCCRRSRLRGAFLALGWVSRPERSPHLEIPVRDAAAAAILMGDLAALEVAGSVRMRRHRPLVTVRTALAVGAALSCIGAQGGRLVYEEGRVVRDVRADVNRNLNAETANLRRTVHAAVRQLDAVARLSADPIRWNTLPPAIREAGLLRRTHPDAALAMLAQTAGISRPAMAGRLHRLVEAGSAGQPPRRPGSRW</sequence>
<evidence type="ECO:0000313" key="6">
    <source>
        <dbReference type="EMBL" id="MBJ7610452.1"/>
    </source>
</evidence>
<dbReference type="AlphaFoldDB" id="A0A934KMM2"/>
<dbReference type="Pfam" id="PF14527">
    <property type="entry name" value="LAGLIDADG_WhiA"/>
    <property type="match status" value="1"/>
</dbReference>
<evidence type="ECO:0000256" key="3">
    <source>
        <dbReference type="ARBA" id="ARBA00023306"/>
    </source>
</evidence>
<feature type="domain" description="WhiA LAGLIDADG-like" evidence="5">
    <location>
        <begin position="99"/>
        <end position="190"/>
    </location>
</feature>
<keyword evidence="3" id="KW-0131">Cell cycle</keyword>
<dbReference type="PANTHER" id="PTHR37307:SF1">
    <property type="entry name" value="CELL DIVISION PROTEIN WHIA-RELATED"/>
    <property type="match status" value="1"/>
</dbReference>
<accession>A0A934KMM2</accession>
<evidence type="ECO:0000256" key="2">
    <source>
        <dbReference type="ARBA" id="ARBA00023125"/>
    </source>
</evidence>
<dbReference type="Gene3D" id="3.10.28.10">
    <property type="entry name" value="Homing endonucleases"/>
    <property type="match status" value="1"/>
</dbReference>
<evidence type="ECO:0000256" key="1">
    <source>
        <dbReference type="ARBA" id="ARBA00022618"/>
    </source>
</evidence>
<feature type="domain" description="Sporulation regulator WhiA C-terminal" evidence="4">
    <location>
        <begin position="193"/>
        <end position="273"/>
    </location>
</feature>
<proteinExistence type="predicted"/>
<dbReference type="Pfam" id="PF02650">
    <property type="entry name" value="HTH_WhiA"/>
    <property type="match status" value="1"/>
</dbReference>
<dbReference type="InterPro" id="IPR039518">
    <property type="entry name" value="WhiA_LAGLIDADG_dom"/>
</dbReference>
<reference evidence="6 7" key="1">
    <citation type="submission" date="2020-10" db="EMBL/GenBank/DDBJ databases">
        <title>Ca. Dormibacterota MAGs.</title>
        <authorList>
            <person name="Montgomery K."/>
        </authorList>
    </citation>
    <scope>NUCLEOTIDE SEQUENCE [LARGE SCALE GENOMIC DNA]</scope>
    <source>
        <strain evidence="6">Mitchell_Peninsula_5</strain>
    </source>
</reference>
<dbReference type="GO" id="GO:0043937">
    <property type="term" value="P:regulation of sporulation"/>
    <property type="evidence" value="ECO:0007669"/>
    <property type="project" value="InterPro"/>
</dbReference>
<dbReference type="EMBL" id="JAEKNN010000062">
    <property type="protein sequence ID" value="MBJ7610452.1"/>
    <property type="molecule type" value="Genomic_DNA"/>
</dbReference>
<dbReference type="InterPro" id="IPR003802">
    <property type="entry name" value="Sporulation_regulator_WhiA"/>
</dbReference>
<dbReference type="InterPro" id="IPR027434">
    <property type="entry name" value="Homing_endonucl"/>
</dbReference>
<evidence type="ECO:0000313" key="7">
    <source>
        <dbReference type="Proteomes" id="UP000614410"/>
    </source>
</evidence>
<dbReference type="InterPro" id="IPR023054">
    <property type="entry name" value="Sporulation_regulator_WhiA_C"/>
</dbReference>